<name>A0A200PLQ9_MACCD</name>
<feature type="domain" description="Reverse transcriptase zinc-binding" evidence="1">
    <location>
        <begin position="60"/>
        <end position="144"/>
    </location>
</feature>
<reference evidence="2 3" key="1">
    <citation type="journal article" date="2017" name="Mol. Plant">
        <title>The Genome of Medicinal Plant Macleaya cordata Provides New Insights into Benzylisoquinoline Alkaloids Metabolism.</title>
        <authorList>
            <person name="Liu X."/>
            <person name="Liu Y."/>
            <person name="Huang P."/>
            <person name="Ma Y."/>
            <person name="Qing Z."/>
            <person name="Tang Q."/>
            <person name="Cao H."/>
            <person name="Cheng P."/>
            <person name="Zheng Y."/>
            <person name="Yuan Z."/>
            <person name="Zhou Y."/>
            <person name="Liu J."/>
            <person name="Tang Z."/>
            <person name="Zhuo Y."/>
            <person name="Zhang Y."/>
            <person name="Yu L."/>
            <person name="Huang J."/>
            <person name="Yang P."/>
            <person name="Peng Q."/>
            <person name="Zhang J."/>
            <person name="Jiang W."/>
            <person name="Zhang Z."/>
            <person name="Lin K."/>
            <person name="Ro D.K."/>
            <person name="Chen X."/>
            <person name="Xiong X."/>
            <person name="Shang Y."/>
            <person name="Huang S."/>
            <person name="Zeng J."/>
        </authorList>
    </citation>
    <scope>NUCLEOTIDE SEQUENCE [LARGE SCALE GENOMIC DNA]</scope>
    <source>
        <strain evidence="3">cv. BLH2017</strain>
        <tissue evidence="2">Root</tissue>
    </source>
</reference>
<keyword evidence="2" id="KW-0548">Nucleotidyltransferase</keyword>
<keyword evidence="3" id="KW-1185">Reference proteome</keyword>
<gene>
    <name evidence="2" type="ORF">BVC80_9077g83</name>
</gene>
<accession>A0A200PLQ9</accession>
<sequence>MAPIAEVFMDGNGLDFSFSRVVNDDERRSLIQLVHMLDQVPPLNVEDDEIHCKFALANRFSAKECYNISMREVGDIWDEKLLWRKEIPSKISFMVWCALRNAMPTIDNLIRRGMTWVNKCYLCNRSEETVLHLLLHCPITAAVWNYFIKVAGMQWVQSNEIIGVIQSWERCTLRRRAKKIWKLIPFAIWWSVWLGRNDCAFNSNEITLPDLICKAKSFMFFWGLRGDIFNGYSFFDLLNGWEALMAV</sequence>
<dbReference type="Proteomes" id="UP000195402">
    <property type="component" value="Unassembled WGS sequence"/>
</dbReference>
<dbReference type="Pfam" id="PF13966">
    <property type="entry name" value="zf-RVT"/>
    <property type="match status" value="1"/>
</dbReference>
<comment type="caution">
    <text evidence="2">The sequence shown here is derived from an EMBL/GenBank/DDBJ whole genome shotgun (WGS) entry which is preliminary data.</text>
</comment>
<protein>
    <submittedName>
        <fullName evidence="2">Reverse transcriptase zinc-binding domain</fullName>
    </submittedName>
</protein>
<dbReference type="PANTHER" id="PTHR33116:SF78">
    <property type="entry name" value="OS12G0587133 PROTEIN"/>
    <property type="match status" value="1"/>
</dbReference>
<evidence type="ECO:0000313" key="2">
    <source>
        <dbReference type="EMBL" id="OUZ99144.1"/>
    </source>
</evidence>
<dbReference type="EMBL" id="MVGT01004544">
    <property type="protein sequence ID" value="OUZ99144.1"/>
    <property type="molecule type" value="Genomic_DNA"/>
</dbReference>
<dbReference type="PANTHER" id="PTHR33116">
    <property type="entry name" value="REVERSE TRANSCRIPTASE ZINC-BINDING DOMAIN-CONTAINING PROTEIN-RELATED-RELATED"/>
    <property type="match status" value="1"/>
</dbReference>
<evidence type="ECO:0000313" key="3">
    <source>
        <dbReference type="Proteomes" id="UP000195402"/>
    </source>
</evidence>
<dbReference type="OrthoDB" id="1938822at2759"/>
<keyword evidence="2" id="KW-0808">Transferase</keyword>
<proteinExistence type="predicted"/>
<keyword evidence="2" id="KW-0695">RNA-directed DNA polymerase</keyword>
<evidence type="ECO:0000259" key="1">
    <source>
        <dbReference type="Pfam" id="PF13966"/>
    </source>
</evidence>
<organism evidence="2 3">
    <name type="scientific">Macleaya cordata</name>
    <name type="common">Five-seeded plume-poppy</name>
    <name type="synonym">Bocconia cordata</name>
    <dbReference type="NCBI Taxonomy" id="56857"/>
    <lineage>
        <taxon>Eukaryota</taxon>
        <taxon>Viridiplantae</taxon>
        <taxon>Streptophyta</taxon>
        <taxon>Embryophyta</taxon>
        <taxon>Tracheophyta</taxon>
        <taxon>Spermatophyta</taxon>
        <taxon>Magnoliopsida</taxon>
        <taxon>Ranunculales</taxon>
        <taxon>Papaveraceae</taxon>
        <taxon>Papaveroideae</taxon>
        <taxon>Macleaya</taxon>
    </lineage>
</organism>
<dbReference type="GO" id="GO:0003964">
    <property type="term" value="F:RNA-directed DNA polymerase activity"/>
    <property type="evidence" value="ECO:0007669"/>
    <property type="project" value="UniProtKB-KW"/>
</dbReference>
<dbReference type="InParanoid" id="A0A200PLQ9"/>
<dbReference type="AlphaFoldDB" id="A0A200PLQ9"/>
<dbReference type="InterPro" id="IPR026960">
    <property type="entry name" value="RVT-Znf"/>
</dbReference>